<keyword evidence="9" id="KW-1185">Reference proteome</keyword>
<comment type="catalytic activity">
    <reaction evidence="5">
        <text>dTDP-beta-L-rhamnose + NADP(+) = dTDP-4-dehydro-beta-L-rhamnose + NADPH + H(+)</text>
        <dbReference type="Rhea" id="RHEA:21796"/>
        <dbReference type="ChEBI" id="CHEBI:15378"/>
        <dbReference type="ChEBI" id="CHEBI:57510"/>
        <dbReference type="ChEBI" id="CHEBI:57783"/>
        <dbReference type="ChEBI" id="CHEBI:58349"/>
        <dbReference type="ChEBI" id="CHEBI:62830"/>
        <dbReference type="EC" id="1.1.1.133"/>
    </reaction>
</comment>
<dbReference type="SUPFAM" id="SSF51735">
    <property type="entry name" value="NAD(P)-binding Rossmann-fold domains"/>
    <property type="match status" value="1"/>
</dbReference>
<dbReference type="InterPro" id="IPR036291">
    <property type="entry name" value="NAD(P)-bd_dom_sf"/>
</dbReference>
<comment type="similarity">
    <text evidence="2 6">Belongs to the dTDP-4-dehydrorhamnose reductase family.</text>
</comment>
<gene>
    <name evidence="8" type="ORF">PLANPX_4037</name>
</gene>
<dbReference type="Gene3D" id="3.40.50.720">
    <property type="entry name" value="NAD(P)-binding Rossmann-like Domain"/>
    <property type="match status" value="1"/>
</dbReference>
<dbReference type="InterPro" id="IPR005913">
    <property type="entry name" value="dTDP_dehydrorham_reduct"/>
</dbReference>
<evidence type="ECO:0000256" key="5">
    <source>
        <dbReference type="ARBA" id="ARBA00048200"/>
    </source>
</evidence>
<dbReference type="Pfam" id="PF04321">
    <property type="entry name" value="RmlD_sub_bind"/>
    <property type="match status" value="1"/>
</dbReference>
<organism evidence="8 9">
    <name type="scientific">Lacipirellula parvula</name>
    <dbReference type="NCBI Taxonomy" id="2650471"/>
    <lineage>
        <taxon>Bacteria</taxon>
        <taxon>Pseudomonadati</taxon>
        <taxon>Planctomycetota</taxon>
        <taxon>Planctomycetia</taxon>
        <taxon>Pirellulales</taxon>
        <taxon>Lacipirellulaceae</taxon>
        <taxon>Lacipirellula</taxon>
    </lineage>
</organism>
<dbReference type="Proteomes" id="UP000326837">
    <property type="component" value="Chromosome"/>
</dbReference>
<name>A0A5K7XDF8_9BACT</name>
<feature type="domain" description="RmlD-like substrate binding" evidence="7">
    <location>
        <begin position="9"/>
        <end position="286"/>
    </location>
</feature>
<dbReference type="GO" id="GO:0019305">
    <property type="term" value="P:dTDP-rhamnose biosynthetic process"/>
    <property type="evidence" value="ECO:0007669"/>
    <property type="project" value="UniProtKB-UniPathway"/>
</dbReference>
<dbReference type="EC" id="1.1.1.133" evidence="3 6"/>
<accession>A0A5K7XDF8</accession>
<dbReference type="PANTHER" id="PTHR10491:SF4">
    <property type="entry name" value="METHIONINE ADENOSYLTRANSFERASE 2 SUBUNIT BETA"/>
    <property type="match status" value="1"/>
</dbReference>
<comment type="function">
    <text evidence="6">Catalyzes the reduction of dTDP-6-deoxy-L-lyxo-4-hexulose to yield dTDP-L-rhamnose.</text>
</comment>
<evidence type="ECO:0000256" key="3">
    <source>
        <dbReference type="ARBA" id="ARBA00012929"/>
    </source>
</evidence>
<dbReference type="InterPro" id="IPR029903">
    <property type="entry name" value="RmlD-like-bd"/>
</dbReference>
<dbReference type="CDD" id="cd05254">
    <property type="entry name" value="dTDP_HR_like_SDR_e"/>
    <property type="match status" value="1"/>
</dbReference>
<evidence type="ECO:0000256" key="1">
    <source>
        <dbReference type="ARBA" id="ARBA00004781"/>
    </source>
</evidence>
<dbReference type="GO" id="GO:0005829">
    <property type="term" value="C:cytosol"/>
    <property type="evidence" value="ECO:0007669"/>
    <property type="project" value="TreeGrafter"/>
</dbReference>
<dbReference type="PANTHER" id="PTHR10491">
    <property type="entry name" value="DTDP-4-DEHYDRORHAMNOSE REDUCTASE"/>
    <property type="match status" value="1"/>
</dbReference>
<dbReference type="Gene3D" id="3.90.25.10">
    <property type="entry name" value="UDP-galactose 4-epimerase, domain 1"/>
    <property type="match status" value="1"/>
</dbReference>
<reference evidence="9" key="1">
    <citation type="submission" date="2019-10" db="EMBL/GenBank/DDBJ databases">
        <title>Lacipirellula parvula gen. nov., sp. nov., representing a lineage of planctomycetes widespread in freshwater anoxic habitats, and description of the family Lacipirellulaceae.</title>
        <authorList>
            <person name="Dedysh S.N."/>
            <person name="Kulichevskaya I.S."/>
            <person name="Beletsky A.V."/>
            <person name="Rakitin A.L."/>
            <person name="Mardanov A.V."/>
            <person name="Ivanova A.A."/>
            <person name="Saltykova V.X."/>
            <person name="Rijpstra W.I.C."/>
            <person name="Sinninghe Damste J.S."/>
            <person name="Ravin N.V."/>
        </authorList>
    </citation>
    <scope>NUCLEOTIDE SEQUENCE [LARGE SCALE GENOMIC DNA]</scope>
    <source>
        <strain evidence="9">PX69</strain>
    </source>
</reference>
<dbReference type="AlphaFoldDB" id="A0A5K7XDF8"/>
<keyword evidence="6 8" id="KW-0560">Oxidoreductase</keyword>
<protein>
    <recommendedName>
        <fullName evidence="4 6">dTDP-4-dehydrorhamnose reductase</fullName>
        <ecNumber evidence="3 6">1.1.1.133</ecNumber>
    </recommendedName>
</protein>
<dbReference type="GO" id="GO:0008831">
    <property type="term" value="F:dTDP-4-dehydrorhamnose reductase activity"/>
    <property type="evidence" value="ECO:0007669"/>
    <property type="project" value="UniProtKB-EC"/>
</dbReference>
<dbReference type="KEGG" id="lpav:PLANPX_4037"/>
<sequence>MICKPTHPIVVLGAGGQLGQEICKNLQSRALPFTRLALDITNRFTVLRQLRDLPASAVINAAAYTQVDFAEVDPDICYSVNAQAIYHLVEACRLLKCPLVQLSTDFVFGGDRTRQSPYSEDDLPKPLSVYGRSKLAGEQIAATWPAHFIIRTCGLYGGLSANAEAPSFAKTMLELAENHLSLRVVADQRCTPSYVPHIAQAILKLIQTEAYGTYHITNAGSTTWYEFASTIFQRQGLGVSVIPISSADWGAAAARPHYSVLSCSKYASVCGAPLPSWELALKEYLDYRNSI</sequence>
<evidence type="ECO:0000313" key="9">
    <source>
        <dbReference type="Proteomes" id="UP000326837"/>
    </source>
</evidence>
<evidence type="ECO:0000256" key="4">
    <source>
        <dbReference type="ARBA" id="ARBA00017099"/>
    </source>
</evidence>
<evidence type="ECO:0000256" key="6">
    <source>
        <dbReference type="RuleBase" id="RU364082"/>
    </source>
</evidence>
<proteinExistence type="inferred from homology"/>
<dbReference type="NCBIfam" id="TIGR01214">
    <property type="entry name" value="rmlD"/>
    <property type="match status" value="1"/>
</dbReference>
<dbReference type="UniPathway" id="UPA00124"/>
<evidence type="ECO:0000256" key="2">
    <source>
        <dbReference type="ARBA" id="ARBA00010944"/>
    </source>
</evidence>
<evidence type="ECO:0000313" key="8">
    <source>
        <dbReference type="EMBL" id="BBO34425.1"/>
    </source>
</evidence>
<keyword evidence="6" id="KW-0521">NADP</keyword>
<comment type="pathway">
    <text evidence="1 6">Carbohydrate biosynthesis; dTDP-L-rhamnose biosynthesis.</text>
</comment>
<evidence type="ECO:0000259" key="7">
    <source>
        <dbReference type="Pfam" id="PF04321"/>
    </source>
</evidence>
<dbReference type="EMBL" id="AP021861">
    <property type="protein sequence ID" value="BBO34425.1"/>
    <property type="molecule type" value="Genomic_DNA"/>
</dbReference>